<dbReference type="RefSeq" id="WP_284299582.1">
    <property type="nucleotide sequence ID" value="NZ_BSVA01000001.1"/>
</dbReference>
<gene>
    <name evidence="1" type="ORF">GCM10025869_18290</name>
</gene>
<protein>
    <recommendedName>
        <fullName evidence="3">Lipoprotein</fullName>
    </recommendedName>
</protein>
<organism evidence="1 2">
    <name type="scientific">Homoserinibacter gongjuensis</name>
    <dbReference type="NCBI Taxonomy" id="1162968"/>
    <lineage>
        <taxon>Bacteria</taxon>
        <taxon>Bacillati</taxon>
        <taxon>Actinomycetota</taxon>
        <taxon>Actinomycetes</taxon>
        <taxon>Micrococcales</taxon>
        <taxon>Microbacteriaceae</taxon>
        <taxon>Homoserinibacter</taxon>
    </lineage>
</organism>
<evidence type="ECO:0008006" key="3">
    <source>
        <dbReference type="Google" id="ProtNLM"/>
    </source>
</evidence>
<proteinExistence type="predicted"/>
<sequence>MSNRTMPSTGQLLTPIVAGATVLLAAAALSGCSQLLDELHKVHQESFASYSEAAEGWVGVDIPSWIPDDATQLHNYATFNEAQSVVGVSSESQPVGCADAERRGLPFATPDWAPADMLELPDGGLLGDVFLCGDYEVVPYGDGWVGWFSATEEGQTPS</sequence>
<dbReference type="Proteomes" id="UP001157069">
    <property type="component" value="Unassembled WGS sequence"/>
</dbReference>
<dbReference type="EMBL" id="BSVA01000001">
    <property type="protein sequence ID" value="GMA91300.1"/>
    <property type="molecule type" value="Genomic_DNA"/>
</dbReference>
<dbReference type="PROSITE" id="PS51257">
    <property type="entry name" value="PROKAR_LIPOPROTEIN"/>
    <property type="match status" value="1"/>
</dbReference>
<evidence type="ECO:0000313" key="1">
    <source>
        <dbReference type="EMBL" id="GMA91300.1"/>
    </source>
</evidence>
<keyword evidence="2" id="KW-1185">Reference proteome</keyword>
<reference evidence="2" key="1">
    <citation type="journal article" date="2019" name="Int. J. Syst. Evol. Microbiol.">
        <title>The Global Catalogue of Microorganisms (GCM) 10K type strain sequencing project: providing services to taxonomists for standard genome sequencing and annotation.</title>
        <authorList>
            <consortium name="The Broad Institute Genomics Platform"/>
            <consortium name="The Broad Institute Genome Sequencing Center for Infectious Disease"/>
            <person name="Wu L."/>
            <person name="Ma J."/>
        </authorList>
    </citation>
    <scope>NUCLEOTIDE SEQUENCE [LARGE SCALE GENOMIC DNA]</scope>
    <source>
        <strain evidence="2">NBRC 108755</strain>
    </source>
</reference>
<accession>A0ABQ6JX04</accession>
<name>A0ABQ6JX04_9MICO</name>
<comment type="caution">
    <text evidence="1">The sequence shown here is derived from an EMBL/GenBank/DDBJ whole genome shotgun (WGS) entry which is preliminary data.</text>
</comment>
<evidence type="ECO:0000313" key="2">
    <source>
        <dbReference type="Proteomes" id="UP001157069"/>
    </source>
</evidence>